<evidence type="ECO:0000256" key="4">
    <source>
        <dbReference type="ARBA" id="ARBA00023136"/>
    </source>
</evidence>
<dbReference type="Proteomes" id="UP001500582">
    <property type="component" value="Unassembled WGS sequence"/>
</dbReference>
<dbReference type="RefSeq" id="WP_345210016.1">
    <property type="nucleotide sequence ID" value="NZ_BAABFT010000002.1"/>
</dbReference>
<dbReference type="Gene3D" id="1.25.40.900">
    <property type="match status" value="1"/>
</dbReference>
<organism evidence="8 9">
    <name type="scientific">Mucilaginibacter gynuensis</name>
    <dbReference type="NCBI Taxonomy" id="1302236"/>
    <lineage>
        <taxon>Bacteria</taxon>
        <taxon>Pseudomonadati</taxon>
        <taxon>Bacteroidota</taxon>
        <taxon>Sphingobacteriia</taxon>
        <taxon>Sphingobacteriales</taxon>
        <taxon>Sphingobacteriaceae</taxon>
        <taxon>Mucilaginibacter</taxon>
    </lineage>
</organism>
<reference evidence="9" key="1">
    <citation type="journal article" date="2019" name="Int. J. Syst. Evol. Microbiol.">
        <title>The Global Catalogue of Microorganisms (GCM) 10K type strain sequencing project: providing services to taxonomists for standard genome sequencing and annotation.</title>
        <authorList>
            <consortium name="The Broad Institute Genomics Platform"/>
            <consortium name="The Broad Institute Genome Sequencing Center for Infectious Disease"/>
            <person name="Wu L."/>
            <person name="Ma J."/>
        </authorList>
    </citation>
    <scope>NUCLEOTIDE SEQUENCE [LARGE SCALE GENOMIC DNA]</scope>
    <source>
        <strain evidence="9">JCM 17705</strain>
    </source>
</reference>
<dbReference type="Pfam" id="PF14322">
    <property type="entry name" value="SusD-like_3"/>
    <property type="match status" value="1"/>
</dbReference>
<evidence type="ECO:0000256" key="2">
    <source>
        <dbReference type="ARBA" id="ARBA00006275"/>
    </source>
</evidence>
<dbReference type="Gene3D" id="1.25.40.390">
    <property type="match status" value="1"/>
</dbReference>
<dbReference type="InterPro" id="IPR011990">
    <property type="entry name" value="TPR-like_helical_dom_sf"/>
</dbReference>
<evidence type="ECO:0000259" key="7">
    <source>
        <dbReference type="Pfam" id="PF14322"/>
    </source>
</evidence>
<name>A0ABP8G0G1_9SPHI</name>
<comment type="subcellular location">
    <subcellularLocation>
        <location evidence="1">Cell outer membrane</location>
    </subcellularLocation>
</comment>
<dbReference type="SUPFAM" id="SSF48452">
    <property type="entry name" value="TPR-like"/>
    <property type="match status" value="1"/>
</dbReference>
<evidence type="ECO:0000256" key="1">
    <source>
        <dbReference type="ARBA" id="ARBA00004442"/>
    </source>
</evidence>
<keyword evidence="3" id="KW-0732">Signal</keyword>
<dbReference type="InterPro" id="IPR012944">
    <property type="entry name" value="SusD_RagB_dom"/>
</dbReference>
<evidence type="ECO:0000259" key="6">
    <source>
        <dbReference type="Pfam" id="PF07980"/>
    </source>
</evidence>
<accession>A0ABP8G0G1</accession>
<dbReference type="Pfam" id="PF07980">
    <property type="entry name" value="SusD_RagB"/>
    <property type="match status" value="1"/>
</dbReference>
<dbReference type="Gene3D" id="2.20.20.130">
    <property type="match status" value="1"/>
</dbReference>
<keyword evidence="4" id="KW-0472">Membrane</keyword>
<gene>
    <name evidence="8" type="ORF">GCM10023149_11120</name>
</gene>
<feature type="domain" description="SusD-like N-terminal" evidence="7">
    <location>
        <begin position="79"/>
        <end position="226"/>
    </location>
</feature>
<keyword evidence="9" id="KW-1185">Reference proteome</keyword>
<dbReference type="InterPro" id="IPR033985">
    <property type="entry name" value="SusD-like_N"/>
</dbReference>
<feature type="domain" description="RagB/SusD" evidence="6">
    <location>
        <begin position="302"/>
        <end position="479"/>
    </location>
</feature>
<comment type="similarity">
    <text evidence="2">Belongs to the SusD family.</text>
</comment>
<sequence>MKKIYIYASAALLLIAGGCKKELDQKPHNAIPYENTFKTPEDYTYAISGAYVALRSSVYYGGQDNGGMISTPDILADNLILNQSGRKSQSRFFNYKYVASNTWDIWGDAYKTILRTNFVLENLNKLPEDEFRDNIEAEALAIRALAHFDLLRVYAKSYTSATDADPGIPFVTSTDYTLLPSRTPLKQTYNLVLADLVKAEGLIAADNPVGHFTKPAIEGLLSRIYLYMGDWQKSADAANRTITNVDGKNDLADTTSFADIWLDKTEKDVLLKLKNLDADNDPIGVGYKQGSPNGVIPEYSVDFAFYNLFQDEDVRKAAYIDKSNYNETDYYYVYKYNGREAGDADVVDVKLIRMGEVYLNLAEAEYNLGKQGDALTALNKLRSNRYTNFDPATANETGTALYNAILLQRRLELAFEGSRFFDLKRLNLPVQRSNFGDEADGAGIPASVKTVAAKDKLFQLPIPQAEINANKNISQNTGY</sequence>
<evidence type="ECO:0000256" key="5">
    <source>
        <dbReference type="ARBA" id="ARBA00023237"/>
    </source>
</evidence>
<evidence type="ECO:0000313" key="8">
    <source>
        <dbReference type="EMBL" id="GAA4314821.1"/>
    </source>
</evidence>
<keyword evidence="5" id="KW-0998">Cell outer membrane</keyword>
<evidence type="ECO:0000256" key="3">
    <source>
        <dbReference type="ARBA" id="ARBA00022729"/>
    </source>
</evidence>
<proteinExistence type="inferred from homology"/>
<dbReference type="PROSITE" id="PS51257">
    <property type="entry name" value="PROKAR_LIPOPROTEIN"/>
    <property type="match status" value="1"/>
</dbReference>
<dbReference type="EMBL" id="BAABFT010000002">
    <property type="protein sequence ID" value="GAA4314821.1"/>
    <property type="molecule type" value="Genomic_DNA"/>
</dbReference>
<evidence type="ECO:0000313" key="9">
    <source>
        <dbReference type="Proteomes" id="UP001500582"/>
    </source>
</evidence>
<comment type="caution">
    <text evidence="8">The sequence shown here is derived from an EMBL/GenBank/DDBJ whole genome shotgun (WGS) entry which is preliminary data.</text>
</comment>
<protein>
    <submittedName>
        <fullName evidence="8">RagB/SusD family nutrient uptake outer membrane protein</fullName>
    </submittedName>
</protein>